<accession>A0ABP0FBU4</accession>
<organism evidence="4 5">
    <name type="scientific">Clavelina lepadiformis</name>
    <name type="common">Light-bulb sea squirt</name>
    <name type="synonym">Ascidia lepadiformis</name>
    <dbReference type="NCBI Taxonomy" id="159417"/>
    <lineage>
        <taxon>Eukaryota</taxon>
        <taxon>Metazoa</taxon>
        <taxon>Chordata</taxon>
        <taxon>Tunicata</taxon>
        <taxon>Ascidiacea</taxon>
        <taxon>Aplousobranchia</taxon>
        <taxon>Clavelinidae</taxon>
        <taxon>Clavelina</taxon>
    </lineage>
</organism>
<name>A0ABP0FBU4_CLALP</name>
<feature type="domain" description="Carbohydrate kinase FGGY N-terminal" evidence="3">
    <location>
        <begin position="5"/>
        <end position="159"/>
    </location>
</feature>
<dbReference type="EMBL" id="CAWYQH010000024">
    <property type="protein sequence ID" value="CAK8675904.1"/>
    <property type="molecule type" value="Genomic_DNA"/>
</dbReference>
<keyword evidence="1" id="KW-0808">Transferase</keyword>
<evidence type="ECO:0000259" key="3">
    <source>
        <dbReference type="Pfam" id="PF00370"/>
    </source>
</evidence>
<dbReference type="Gene3D" id="3.30.420.40">
    <property type="match status" value="1"/>
</dbReference>
<dbReference type="SUPFAM" id="SSF53067">
    <property type="entry name" value="Actin-like ATPase domain"/>
    <property type="match status" value="1"/>
</dbReference>
<gene>
    <name evidence="4" type="ORF">CVLEPA_LOCUS5428</name>
</gene>
<evidence type="ECO:0000256" key="2">
    <source>
        <dbReference type="ARBA" id="ARBA00022777"/>
    </source>
</evidence>
<evidence type="ECO:0000313" key="4">
    <source>
        <dbReference type="EMBL" id="CAK8675904.1"/>
    </source>
</evidence>
<dbReference type="Proteomes" id="UP001642483">
    <property type="component" value="Unassembled WGS sequence"/>
</dbReference>
<dbReference type="Pfam" id="PF00370">
    <property type="entry name" value="FGGY_N"/>
    <property type="match status" value="1"/>
</dbReference>
<dbReference type="InterPro" id="IPR043129">
    <property type="entry name" value="ATPase_NBD"/>
</dbReference>
<dbReference type="PANTHER" id="PTHR43435">
    <property type="entry name" value="RIBULOKINASE"/>
    <property type="match status" value="1"/>
</dbReference>
<evidence type="ECO:0000313" key="5">
    <source>
        <dbReference type="Proteomes" id="UP001642483"/>
    </source>
</evidence>
<comment type="caution">
    <text evidence="4">The sequence shown here is derived from an EMBL/GenBank/DDBJ whole genome shotgun (WGS) entry which is preliminary data.</text>
</comment>
<evidence type="ECO:0000256" key="1">
    <source>
        <dbReference type="ARBA" id="ARBA00022679"/>
    </source>
</evidence>
<protein>
    <recommendedName>
        <fullName evidence="3">Carbohydrate kinase FGGY N-terminal domain-containing protein</fullName>
    </recommendedName>
</protein>
<reference evidence="4 5" key="1">
    <citation type="submission" date="2024-02" db="EMBL/GenBank/DDBJ databases">
        <authorList>
            <person name="Daric V."/>
            <person name="Darras S."/>
        </authorList>
    </citation>
    <scope>NUCLEOTIDE SEQUENCE [LARGE SCALE GENOMIC DNA]</scope>
</reference>
<dbReference type="PANTHER" id="PTHR43435:SF4">
    <property type="entry name" value="FGGY CARBOHYDRATE KINASE DOMAIN-CONTAINING PROTEIN"/>
    <property type="match status" value="1"/>
</dbReference>
<sequence>MTIAYYIGVDVGTESVRAALVSANGKIEQTAQASLTINKPKPDYFEQSSQEIWQKCCHLIKKIIQGITPDCVRGIGFDATCSLVVLDDNYNPVSISPDEKGNSGNVFDVIMWMDHRAKAQADKINSESHSVLKYIGGKISLEMQPPKLMWIKQDPEKEKKDPKKNCRCNEQKLHYSLQVPSIPGLQPNAYYMRNSLQLRILRHEDVQ</sequence>
<dbReference type="InterPro" id="IPR018484">
    <property type="entry name" value="FGGY_N"/>
</dbReference>
<keyword evidence="5" id="KW-1185">Reference proteome</keyword>
<keyword evidence="2" id="KW-0418">Kinase</keyword>
<proteinExistence type="predicted"/>